<keyword evidence="1" id="KW-1133">Transmembrane helix</keyword>
<evidence type="ECO:0000313" key="2">
    <source>
        <dbReference type="EMBL" id="PIR38203.1"/>
    </source>
</evidence>
<dbReference type="EMBL" id="PCXL01000011">
    <property type="protein sequence ID" value="PIR38203.1"/>
    <property type="molecule type" value="Genomic_DNA"/>
</dbReference>
<keyword evidence="1" id="KW-0812">Transmembrane</keyword>
<gene>
    <name evidence="2" type="ORF">COV34_01125</name>
</gene>
<keyword evidence="1" id="KW-0472">Membrane</keyword>
<organism evidence="2 3">
    <name type="scientific">Candidatus Zambryskibacteria bacterium CG10_big_fil_rev_8_21_14_0_10_42_12</name>
    <dbReference type="NCBI Taxonomy" id="1975115"/>
    <lineage>
        <taxon>Bacteria</taxon>
        <taxon>Candidatus Zambryskiibacteriota</taxon>
    </lineage>
</organism>
<sequence>MDRKVQELLSLTRENNTMLHKMRRSQRIANIMRVVYWLILAGAAIGAYYFIQPYIEGAQQFYNDVDARFTAVDEEFQGNLQNFLDFFKSEE</sequence>
<evidence type="ECO:0000313" key="3">
    <source>
        <dbReference type="Proteomes" id="UP000231333"/>
    </source>
</evidence>
<accession>A0A2H0QV94</accession>
<dbReference type="Proteomes" id="UP000231333">
    <property type="component" value="Unassembled WGS sequence"/>
</dbReference>
<reference evidence="2 3" key="1">
    <citation type="submission" date="2017-09" db="EMBL/GenBank/DDBJ databases">
        <title>Depth-based differentiation of microbial function through sediment-hosted aquifers and enrichment of novel symbionts in the deep terrestrial subsurface.</title>
        <authorList>
            <person name="Probst A.J."/>
            <person name="Ladd B."/>
            <person name="Jarett J.K."/>
            <person name="Geller-Mcgrath D.E."/>
            <person name="Sieber C.M."/>
            <person name="Emerson J.B."/>
            <person name="Anantharaman K."/>
            <person name="Thomas B.C."/>
            <person name="Malmstrom R."/>
            <person name="Stieglmeier M."/>
            <person name="Klingl A."/>
            <person name="Woyke T."/>
            <person name="Ryan C.M."/>
            <person name="Banfield J.F."/>
        </authorList>
    </citation>
    <scope>NUCLEOTIDE SEQUENCE [LARGE SCALE GENOMIC DNA]</scope>
    <source>
        <strain evidence="2">CG10_big_fil_rev_8_21_14_0_10_42_12</strain>
    </source>
</reference>
<proteinExistence type="predicted"/>
<name>A0A2H0QV94_9BACT</name>
<comment type="caution">
    <text evidence="2">The sequence shown here is derived from an EMBL/GenBank/DDBJ whole genome shotgun (WGS) entry which is preliminary data.</text>
</comment>
<evidence type="ECO:0000256" key="1">
    <source>
        <dbReference type="SAM" id="Phobius"/>
    </source>
</evidence>
<dbReference type="AlphaFoldDB" id="A0A2H0QV94"/>
<protein>
    <submittedName>
        <fullName evidence="2">Uncharacterized protein</fullName>
    </submittedName>
</protein>
<feature type="transmembrane region" description="Helical" evidence="1">
    <location>
        <begin position="31"/>
        <end position="51"/>
    </location>
</feature>